<accession>A0A918JYV8</accession>
<proteinExistence type="predicted"/>
<comment type="caution">
    <text evidence="2">The sequence shown here is derived from an EMBL/GenBank/DDBJ whole genome shotgun (WGS) entry which is preliminary data.</text>
</comment>
<evidence type="ECO:0000313" key="2">
    <source>
        <dbReference type="EMBL" id="GGX34882.1"/>
    </source>
</evidence>
<dbReference type="RefSeq" id="WP_155837944.1">
    <property type="nucleotide sequence ID" value="NZ_BMWS01000050.1"/>
</dbReference>
<evidence type="ECO:0000256" key="1">
    <source>
        <dbReference type="SAM" id="MobiDB-lite"/>
    </source>
</evidence>
<feature type="region of interest" description="Disordered" evidence="1">
    <location>
        <begin position="1"/>
        <end position="25"/>
    </location>
</feature>
<feature type="compositionally biased region" description="Polar residues" evidence="1">
    <location>
        <begin position="1"/>
        <end position="20"/>
    </location>
</feature>
<organism evidence="2 3">
    <name type="scientific">Aquimarina muelleri</name>
    <dbReference type="NCBI Taxonomy" id="279356"/>
    <lineage>
        <taxon>Bacteria</taxon>
        <taxon>Pseudomonadati</taxon>
        <taxon>Bacteroidota</taxon>
        <taxon>Flavobacteriia</taxon>
        <taxon>Flavobacteriales</taxon>
        <taxon>Flavobacteriaceae</taxon>
        <taxon>Aquimarina</taxon>
    </lineage>
</organism>
<dbReference type="Proteomes" id="UP000601108">
    <property type="component" value="Unassembled WGS sequence"/>
</dbReference>
<name>A0A918JYV8_9FLAO</name>
<dbReference type="AlphaFoldDB" id="A0A918JYV8"/>
<sequence>MLKNISNLGTTLNKSEQQSINGGGNPDPYCHLLPIEPCENGYRRDENCLCVWGVI</sequence>
<reference evidence="2 3" key="1">
    <citation type="journal article" date="2014" name="Int. J. Syst. Evol. Microbiol.">
        <title>Complete genome sequence of Corynebacterium casei LMG S-19264T (=DSM 44701T), isolated from a smear-ripened cheese.</title>
        <authorList>
            <consortium name="US DOE Joint Genome Institute (JGI-PGF)"/>
            <person name="Walter F."/>
            <person name="Albersmeier A."/>
            <person name="Kalinowski J."/>
            <person name="Ruckert C."/>
        </authorList>
    </citation>
    <scope>NUCLEOTIDE SEQUENCE [LARGE SCALE GENOMIC DNA]</scope>
    <source>
        <strain evidence="2 3">KCTC 12285</strain>
    </source>
</reference>
<evidence type="ECO:0000313" key="3">
    <source>
        <dbReference type="Proteomes" id="UP000601108"/>
    </source>
</evidence>
<dbReference type="EMBL" id="BMWS01000050">
    <property type="protein sequence ID" value="GGX34882.1"/>
    <property type="molecule type" value="Genomic_DNA"/>
</dbReference>
<keyword evidence="3" id="KW-1185">Reference proteome</keyword>
<gene>
    <name evidence="2" type="ORF">GCM10007384_39200</name>
</gene>
<protein>
    <submittedName>
        <fullName evidence="2">Uncharacterized protein</fullName>
    </submittedName>
</protein>